<gene>
    <name evidence="1" type="ORF">ENJ51_04350</name>
</gene>
<dbReference type="EMBL" id="DRMS01000171">
    <property type="protein sequence ID" value="HFC92024.1"/>
    <property type="molecule type" value="Genomic_DNA"/>
</dbReference>
<dbReference type="Pfam" id="PF01947">
    <property type="entry name" value="Rv2949c-like"/>
    <property type="match status" value="1"/>
</dbReference>
<proteinExistence type="predicted"/>
<dbReference type="SUPFAM" id="SSF64288">
    <property type="entry name" value="Chorismate lyase-like"/>
    <property type="match status" value="1"/>
</dbReference>
<dbReference type="AlphaFoldDB" id="A0A7V2SYZ8"/>
<organism evidence="1">
    <name type="scientific">Leucothrix mucor</name>
    <dbReference type="NCBI Taxonomy" id="45248"/>
    <lineage>
        <taxon>Bacteria</taxon>
        <taxon>Pseudomonadati</taxon>
        <taxon>Pseudomonadota</taxon>
        <taxon>Gammaproteobacteria</taxon>
        <taxon>Thiotrichales</taxon>
        <taxon>Thiotrichaceae</taxon>
        <taxon>Leucothrix</taxon>
    </lineage>
</organism>
<reference evidence="1" key="1">
    <citation type="journal article" date="2020" name="mSystems">
        <title>Genome- and Community-Level Interaction Insights into Carbon Utilization and Element Cycling Functions of Hydrothermarchaeota in Hydrothermal Sediment.</title>
        <authorList>
            <person name="Zhou Z."/>
            <person name="Liu Y."/>
            <person name="Xu W."/>
            <person name="Pan J."/>
            <person name="Luo Z.H."/>
            <person name="Li M."/>
        </authorList>
    </citation>
    <scope>NUCLEOTIDE SEQUENCE [LARGE SCALE GENOMIC DNA]</scope>
    <source>
        <strain evidence="1">HyVt-493</strain>
    </source>
</reference>
<dbReference type="InterPro" id="IPR002800">
    <property type="entry name" value="Rv2949c-like"/>
</dbReference>
<dbReference type="InterPro" id="IPR028978">
    <property type="entry name" value="Chorismate_lyase_/UTRA_dom_sf"/>
</dbReference>
<name>A0A7V2SYZ8_LEUMU</name>
<sequence>MNKFPLANLTHLSRFQKILLITDGTVTKLLEHYLDEPIIVHKLNEKIQQGISTFPHNDTLDIDIPTDVLQREIFLQGQLTGKNWIYADSTIFIHHLSADFRKDLLESNQPIGKLWIKYRLETYKNILSIEEKNAEELAPYFGIEAHHRIITRTYSVYSNQKIIMIITEKFPLLFFQD</sequence>
<dbReference type="Proteomes" id="UP000885750">
    <property type="component" value="Unassembled WGS sequence"/>
</dbReference>
<dbReference type="Gene3D" id="3.40.1410.10">
    <property type="entry name" value="Chorismate lyase-like"/>
    <property type="match status" value="1"/>
</dbReference>
<accession>A0A7V2SYZ8</accession>
<evidence type="ECO:0000313" key="1">
    <source>
        <dbReference type="EMBL" id="HFC92024.1"/>
    </source>
</evidence>
<protein>
    <submittedName>
        <fullName evidence="1">DUF98 domain-containing protein</fullName>
    </submittedName>
</protein>
<comment type="caution">
    <text evidence="1">The sequence shown here is derived from an EMBL/GenBank/DDBJ whole genome shotgun (WGS) entry which is preliminary data.</text>
</comment>